<dbReference type="AlphaFoldDB" id="I0YU79"/>
<dbReference type="Pfam" id="PF07524">
    <property type="entry name" value="Bromo_TP"/>
    <property type="match status" value="1"/>
</dbReference>
<comment type="similarity">
    <text evidence="2">Belongs to the TAF8 family.</text>
</comment>
<dbReference type="Gene3D" id="1.10.20.10">
    <property type="entry name" value="Histone, subunit A"/>
    <property type="match status" value="1"/>
</dbReference>
<feature type="compositionally biased region" description="Basic residues" evidence="7">
    <location>
        <begin position="321"/>
        <end position="332"/>
    </location>
</feature>
<comment type="subcellular location">
    <subcellularLocation>
        <location evidence="1">Nucleus</location>
    </subcellularLocation>
</comment>
<accession>I0YU79</accession>
<evidence type="ECO:0000256" key="1">
    <source>
        <dbReference type="ARBA" id="ARBA00004123"/>
    </source>
</evidence>
<feature type="domain" description="Bromodomain associated" evidence="8">
    <location>
        <begin position="3"/>
        <end position="79"/>
    </location>
</feature>
<dbReference type="InterPro" id="IPR009072">
    <property type="entry name" value="Histone-fold"/>
</dbReference>
<evidence type="ECO:0000256" key="5">
    <source>
        <dbReference type="ARBA" id="ARBA00023163"/>
    </source>
</evidence>
<gene>
    <name evidence="9" type="ORF">COCSUDRAFT_66754</name>
</gene>
<evidence type="ECO:0000313" key="9">
    <source>
        <dbReference type="EMBL" id="EIE21948.1"/>
    </source>
</evidence>
<evidence type="ECO:0000256" key="3">
    <source>
        <dbReference type="ARBA" id="ARBA00017307"/>
    </source>
</evidence>
<evidence type="ECO:0000259" key="8">
    <source>
        <dbReference type="SMART" id="SM00576"/>
    </source>
</evidence>
<dbReference type="OrthoDB" id="513071at2759"/>
<dbReference type="SMART" id="SM00576">
    <property type="entry name" value="BTP"/>
    <property type="match status" value="1"/>
</dbReference>
<dbReference type="GeneID" id="17039933"/>
<organism evidence="9 10">
    <name type="scientific">Coccomyxa subellipsoidea (strain C-169)</name>
    <name type="common">Green microalga</name>
    <dbReference type="NCBI Taxonomy" id="574566"/>
    <lineage>
        <taxon>Eukaryota</taxon>
        <taxon>Viridiplantae</taxon>
        <taxon>Chlorophyta</taxon>
        <taxon>core chlorophytes</taxon>
        <taxon>Trebouxiophyceae</taxon>
        <taxon>Trebouxiophyceae incertae sedis</taxon>
        <taxon>Coccomyxaceae</taxon>
        <taxon>Coccomyxa</taxon>
        <taxon>Coccomyxa subellipsoidea</taxon>
    </lineage>
</organism>
<dbReference type="GO" id="GO:0046982">
    <property type="term" value="F:protein heterodimerization activity"/>
    <property type="evidence" value="ECO:0007669"/>
    <property type="project" value="InterPro"/>
</dbReference>
<dbReference type="EMBL" id="AGSI01000011">
    <property type="protein sequence ID" value="EIE21948.1"/>
    <property type="molecule type" value="Genomic_DNA"/>
</dbReference>
<evidence type="ECO:0000256" key="4">
    <source>
        <dbReference type="ARBA" id="ARBA00023015"/>
    </source>
</evidence>
<comment type="caution">
    <text evidence="9">The sequence shown here is derived from an EMBL/GenBank/DDBJ whole genome shotgun (WGS) entry which is preliminary data.</text>
</comment>
<reference evidence="9 10" key="1">
    <citation type="journal article" date="2012" name="Genome Biol.">
        <title>The genome of the polar eukaryotic microalga coccomyxa subellipsoidea reveals traits of cold adaptation.</title>
        <authorList>
            <person name="Blanc G."/>
            <person name="Agarkova I."/>
            <person name="Grimwood J."/>
            <person name="Kuo A."/>
            <person name="Brueggeman A."/>
            <person name="Dunigan D."/>
            <person name="Gurnon J."/>
            <person name="Ladunga I."/>
            <person name="Lindquist E."/>
            <person name="Lucas S."/>
            <person name="Pangilinan J."/>
            <person name="Proschold T."/>
            <person name="Salamov A."/>
            <person name="Schmutz J."/>
            <person name="Weeks D."/>
            <person name="Yamada T."/>
            <person name="Claverie J.M."/>
            <person name="Grigoriev I."/>
            <person name="Van Etten J."/>
            <person name="Lomsadze A."/>
            <person name="Borodovsky M."/>
        </authorList>
    </citation>
    <scope>NUCLEOTIDE SEQUENCE [LARGE SCALE GENOMIC DNA]</scope>
    <source>
        <strain evidence="9 10">C-169</strain>
    </source>
</reference>
<dbReference type="KEGG" id="csl:COCSUDRAFT_66754"/>
<keyword evidence="5" id="KW-0804">Transcription</keyword>
<proteinExistence type="inferred from homology"/>
<dbReference type="InterPro" id="IPR006565">
    <property type="entry name" value="BTP"/>
</dbReference>
<sequence length="624" mass="69047">MAQEYSRAIARVIVAQMAQGAGFERLQASAHESLADLLMRFVAELGTASHSYAELACRTSTNLSDVLLAFEDMGVRMEDLIQYANAEEEVPFACPVAKYPVSKRPVTLPTFADRKEEPPMHVPEYLPAFPDKHTYVATPAYAAHEKDARKQRAAADAAKRKAETALVKLHQRQTALEAANAAAEPSAAAEKVGAPVLGADTNPFLLQPLWEDQPPSEARPDRSLAVSIPAEAAAPEAKGQADSLTHALGLSKEDSNRKVEWLEVEADAAGAQFGDAGPVAPFSLDWAAGVRAKAVASASHLGFEDAYAAQKEASPEPTAAGRKRKLTAKGKGRAQDPSMQRAEHILAMGGQVSCLLMSKMLPNYTYAHSPLQKIEHMDSSGEDWEKIRQIEAFVNLGYDEILISEVPSDEEVDTRVYCHEYTEANLQLYDLLKGELLRKFAANKRLMKAGRKVTGGFKVEVHVHIRRGDVDPQSRRYMSMGTYHDILTAIRKGLKVHEISMDVHVHSEGDQADFHRMVDDFDAVLHLDEDVLQTWYAMAQAQVLVLSQSSLSYTAGLYNQGVVVFSEPRFMHGPVPSWFVYQDDPGNLERKFAERRTRDLLRHRVQNARRISFAGVISRFKDDE</sequence>
<evidence type="ECO:0000313" key="10">
    <source>
        <dbReference type="Proteomes" id="UP000007264"/>
    </source>
</evidence>
<dbReference type="PANTHER" id="PTHR46338:SF1">
    <property type="entry name" value="TRANSCRIPTION INITIATION FACTOR TFIID SUBUNIT 8"/>
    <property type="match status" value="1"/>
</dbReference>
<dbReference type="STRING" id="574566.I0YU79"/>
<dbReference type="CDD" id="cd08049">
    <property type="entry name" value="TAF8"/>
    <property type="match status" value="1"/>
</dbReference>
<dbReference type="eggNOG" id="KOG2389">
    <property type="taxonomic scope" value="Eukaryota"/>
</dbReference>
<dbReference type="PANTHER" id="PTHR46338">
    <property type="entry name" value="TRANSCRIPTION INITIATION FACTOR TFIID SUBUNIT 8"/>
    <property type="match status" value="1"/>
</dbReference>
<keyword evidence="4" id="KW-0805">Transcription regulation</keyword>
<dbReference type="SUPFAM" id="SSF47113">
    <property type="entry name" value="Histone-fold"/>
    <property type="match status" value="1"/>
</dbReference>
<keyword evidence="6" id="KW-0539">Nucleus</keyword>
<protein>
    <recommendedName>
        <fullName evidence="3">Transcription initiation factor TFIID subunit 8</fullName>
    </recommendedName>
</protein>
<evidence type="ECO:0000256" key="6">
    <source>
        <dbReference type="ARBA" id="ARBA00023242"/>
    </source>
</evidence>
<keyword evidence="10" id="KW-1185">Reference proteome</keyword>
<feature type="region of interest" description="Disordered" evidence="7">
    <location>
        <begin position="309"/>
        <end position="338"/>
    </location>
</feature>
<dbReference type="InterPro" id="IPR037818">
    <property type="entry name" value="TAF8"/>
</dbReference>
<dbReference type="Proteomes" id="UP000007264">
    <property type="component" value="Unassembled WGS sequence"/>
</dbReference>
<dbReference type="Pfam" id="PF10406">
    <property type="entry name" value="TAF8_C"/>
    <property type="match status" value="1"/>
</dbReference>
<evidence type="ECO:0000256" key="7">
    <source>
        <dbReference type="SAM" id="MobiDB-lite"/>
    </source>
</evidence>
<dbReference type="GO" id="GO:0005669">
    <property type="term" value="C:transcription factor TFIID complex"/>
    <property type="evidence" value="ECO:0007669"/>
    <property type="project" value="InterPro"/>
</dbReference>
<evidence type="ECO:0000256" key="2">
    <source>
        <dbReference type="ARBA" id="ARBA00008767"/>
    </source>
</evidence>
<dbReference type="InterPro" id="IPR019473">
    <property type="entry name" value="TFIID_su8_C"/>
</dbReference>
<name>I0YU79_COCSC</name>
<dbReference type="RefSeq" id="XP_005646492.1">
    <property type="nucleotide sequence ID" value="XM_005646435.1"/>
</dbReference>